<proteinExistence type="predicted"/>
<sequence length="67" mass="7691">MKKTISIMSEEFENEKTGEKVEGITIMIDGILKQFMDTIKIDKPEYQSNIEIIQAALMEGLNIIKEK</sequence>
<comment type="caution">
    <text evidence="1">The sequence shown here is derived from an EMBL/GenBank/DDBJ whole genome shotgun (WGS) entry which is preliminary data.</text>
</comment>
<protein>
    <submittedName>
        <fullName evidence="1">Uncharacterized protein</fullName>
    </submittedName>
</protein>
<dbReference type="AlphaFoldDB" id="A0A7X0YZW1"/>
<dbReference type="Proteomes" id="UP000519573">
    <property type="component" value="Unassembled WGS sequence"/>
</dbReference>
<organism evidence="1 2">
    <name type="scientific">Listeria booriae</name>
    <dbReference type="NCBI Taxonomy" id="1552123"/>
    <lineage>
        <taxon>Bacteria</taxon>
        <taxon>Bacillati</taxon>
        <taxon>Bacillota</taxon>
        <taxon>Bacilli</taxon>
        <taxon>Bacillales</taxon>
        <taxon>Listeriaceae</taxon>
        <taxon>Listeria</taxon>
    </lineage>
</organism>
<evidence type="ECO:0000313" key="1">
    <source>
        <dbReference type="EMBL" id="MBC2166668.1"/>
    </source>
</evidence>
<reference evidence="1 2" key="1">
    <citation type="submission" date="2020-03" db="EMBL/GenBank/DDBJ databases">
        <title>Soil Listeria distribution.</title>
        <authorList>
            <person name="Liao J."/>
            <person name="Wiedmann M."/>
        </authorList>
    </citation>
    <scope>NUCLEOTIDE SEQUENCE [LARGE SCALE GENOMIC DNA]</scope>
    <source>
        <strain evidence="1 2">FSL L7-0245</strain>
    </source>
</reference>
<dbReference type="RefSeq" id="WP_185353127.1">
    <property type="nucleotide sequence ID" value="NZ_JAAROI010000006.1"/>
</dbReference>
<gene>
    <name evidence="1" type="ORF">HCB26_08795</name>
</gene>
<evidence type="ECO:0000313" key="2">
    <source>
        <dbReference type="Proteomes" id="UP000519573"/>
    </source>
</evidence>
<dbReference type="EMBL" id="JAARYH010000003">
    <property type="protein sequence ID" value="MBC2166668.1"/>
    <property type="molecule type" value="Genomic_DNA"/>
</dbReference>
<accession>A0A7X0YZW1</accession>
<name>A0A7X0YZW1_9LIST</name>